<gene>
    <name evidence="2" type="ORF">GND95_05770</name>
</gene>
<name>A0A7C8HFI8_9FIRM</name>
<dbReference type="OrthoDB" id="1935838at2"/>
<evidence type="ECO:0000256" key="1">
    <source>
        <dbReference type="SAM" id="MobiDB-lite"/>
    </source>
</evidence>
<protein>
    <submittedName>
        <fullName evidence="2">Uncharacterized protein</fullName>
    </submittedName>
</protein>
<feature type="region of interest" description="Disordered" evidence="1">
    <location>
        <begin position="1"/>
        <end position="47"/>
    </location>
</feature>
<dbReference type="RefSeq" id="WP_158739897.1">
    <property type="nucleotide sequence ID" value="NZ_JAFBEP010000001.1"/>
</dbReference>
<dbReference type="Proteomes" id="UP000483018">
    <property type="component" value="Unassembled WGS sequence"/>
</dbReference>
<dbReference type="AlphaFoldDB" id="A0A7C8HFI8"/>
<feature type="compositionally biased region" description="Polar residues" evidence="1">
    <location>
        <begin position="1"/>
        <end position="11"/>
    </location>
</feature>
<feature type="compositionally biased region" description="Low complexity" evidence="1">
    <location>
        <begin position="12"/>
        <end position="46"/>
    </location>
</feature>
<reference evidence="2 3" key="1">
    <citation type="submission" date="2019-12" db="EMBL/GenBank/DDBJ databases">
        <title>Defluviitalea raffinosedens, isolated from a biogas fermenter, genome sequencing and characterization.</title>
        <authorList>
            <person name="Rettenmaier R."/>
            <person name="Schneider M."/>
            <person name="Neuhaus K."/>
            <person name="Liebl W."/>
            <person name="Zverlov V."/>
        </authorList>
    </citation>
    <scope>NUCLEOTIDE SEQUENCE [LARGE SCALE GENOMIC DNA]</scope>
    <source>
        <strain evidence="2 3">249c-K6</strain>
    </source>
</reference>
<organism evidence="2 3">
    <name type="scientific">Defluviitalea raffinosedens</name>
    <dbReference type="NCBI Taxonomy" id="1450156"/>
    <lineage>
        <taxon>Bacteria</taxon>
        <taxon>Bacillati</taxon>
        <taxon>Bacillota</taxon>
        <taxon>Clostridia</taxon>
        <taxon>Lachnospirales</taxon>
        <taxon>Defluviitaleaceae</taxon>
        <taxon>Defluviitalea</taxon>
    </lineage>
</organism>
<evidence type="ECO:0000313" key="3">
    <source>
        <dbReference type="Proteomes" id="UP000483018"/>
    </source>
</evidence>
<evidence type="ECO:0000313" key="2">
    <source>
        <dbReference type="EMBL" id="KAE9635651.1"/>
    </source>
</evidence>
<dbReference type="SUPFAM" id="SSF81995">
    <property type="entry name" value="beta-sandwich domain of Sec23/24"/>
    <property type="match status" value="1"/>
</dbReference>
<comment type="caution">
    <text evidence="2">The sequence shown here is derived from an EMBL/GenBank/DDBJ whole genome shotgun (WGS) entry which is preliminary data.</text>
</comment>
<accession>A0A7C8HFI8</accession>
<dbReference type="EMBL" id="WSLF01000003">
    <property type="protein sequence ID" value="KAE9635651.1"/>
    <property type="molecule type" value="Genomic_DNA"/>
</dbReference>
<proteinExistence type="predicted"/>
<sequence length="214" mass="26277">MSQNFEQNRAYNQGNQQPGQQPVSQPQMNQQPMMQQPAMQDTMMPQSGMYPGMYQPGMYQPGMYQPGMQQTMPSYYIDDMDDRDREYLKKLHPELNQRILKYIEEECSKMDYDGSPMYDEYPDHETIEQMIDRIYERIVNEMPEVLEEPDMDRQRIPRYRLIRSLTGALLLSELFGRRQRYRRRYPYDYFYGYPSYQYPYYGYPYYQYPYPYYY</sequence>
<keyword evidence="3" id="KW-1185">Reference proteome</keyword>